<reference evidence="1 2" key="1">
    <citation type="journal article" date="2016" name="Mol. Biol. Evol.">
        <title>Comparative Genomics of Early-Diverging Mushroom-Forming Fungi Provides Insights into the Origins of Lignocellulose Decay Capabilities.</title>
        <authorList>
            <person name="Nagy L.G."/>
            <person name="Riley R."/>
            <person name="Tritt A."/>
            <person name="Adam C."/>
            <person name="Daum C."/>
            <person name="Floudas D."/>
            <person name="Sun H."/>
            <person name="Yadav J.S."/>
            <person name="Pangilinan J."/>
            <person name="Larsson K.H."/>
            <person name="Matsuura K."/>
            <person name="Barry K."/>
            <person name="Labutti K."/>
            <person name="Kuo R."/>
            <person name="Ohm R.A."/>
            <person name="Bhattacharya S.S."/>
            <person name="Shirouzu T."/>
            <person name="Yoshinaga Y."/>
            <person name="Martin F.M."/>
            <person name="Grigoriev I.V."/>
            <person name="Hibbett D.S."/>
        </authorList>
    </citation>
    <scope>NUCLEOTIDE SEQUENCE [LARGE SCALE GENOMIC DNA]</scope>
    <source>
        <strain evidence="1 2">CBS 109695</strain>
    </source>
</reference>
<dbReference type="EMBL" id="KV417590">
    <property type="protein sequence ID" value="KZP16737.1"/>
    <property type="molecule type" value="Genomic_DNA"/>
</dbReference>
<dbReference type="Proteomes" id="UP000076532">
    <property type="component" value="Unassembled WGS sequence"/>
</dbReference>
<gene>
    <name evidence="1" type="ORF">FIBSPDRAFT_865713</name>
</gene>
<organism evidence="1 2">
    <name type="scientific">Athelia psychrophila</name>
    <dbReference type="NCBI Taxonomy" id="1759441"/>
    <lineage>
        <taxon>Eukaryota</taxon>
        <taxon>Fungi</taxon>
        <taxon>Dikarya</taxon>
        <taxon>Basidiomycota</taxon>
        <taxon>Agaricomycotina</taxon>
        <taxon>Agaricomycetes</taxon>
        <taxon>Agaricomycetidae</taxon>
        <taxon>Atheliales</taxon>
        <taxon>Atheliaceae</taxon>
        <taxon>Athelia</taxon>
    </lineage>
</organism>
<evidence type="ECO:0000313" key="1">
    <source>
        <dbReference type="EMBL" id="KZP16737.1"/>
    </source>
</evidence>
<accession>A0A166FF32</accession>
<protein>
    <submittedName>
        <fullName evidence="1">Uncharacterized protein</fullName>
    </submittedName>
</protein>
<proteinExistence type="predicted"/>
<keyword evidence="2" id="KW-1185">Reference proteome</keyword>
<name>A0A166FF32_9AGAM</name>
<sequence length="142" mass="16092">MTLGGYWVALDALRKLAEKLHIDLGERTTPNPGNYGRSINNWLCDNKPDSIPTIKAEGIDWPPKGMRFGVIFISKLARQDYHVPLEEDADDLMVKEWLQREGADEAVWATLPDPWGIAAGGIHPEKCTYEYIFVTRPPKESR</sequence>
<evidence type="ECO:0000313" key="2">
    <source>
        <dbReference type="Proteomes" id="UP000076532"/>
    </source>
</evidence>
<dbReference type="AlphaFoldDB" id="A0A166FF32"/>